<evidence type="ECO:0000256" key="3">
    <source>
        <dbReference type="ARBA" id="ARBA00023163"/>
    </source>
</evidence>
<dbReference type="PANTHER" id="PTHR31442">
    <property type="entry name" value="HOMEODOMAIN-LIKE SUPERFAMILY PROTEIN-RELATED"/>
    <property type="match status" value="1"/>
</dbReference>
<evidence type="ECO:0000313" key="7">
    <source>
        <dbReference type="Proteomes" id="UP001157006"/>
    </source>
</evidence>
<dbReference type="GO" id="GO:0003677">
    <property type="term" value="F:DNA binding"/>
    <property type="evidence" value="ECO:0007669"/>
    <property type="project" value="InterPro"/>
</dbReference>
<name>A0AAV0YUF0_VICFA</name>
<keyword evidence="2" id="KW-0805">Transcription regulation</keyword>
<comment type="subcellular location">
    <subcellularLocation>
        <location evidence="1">Nucleus</location>
    </subcellularLocation>
</comment>
<dbReference type="Gene3D" id="1.10.10.60">
    <property type="entry name" value="Homeodomain-like"/>
    <property type="match status" value="1"/>
</dbReference>
<evidence type="ECO:0000256" key="4">
    <source>
        <dbReference type="ARBA" id="ARBA00023242"/>
    </source>
</evidence>
<dbReference type="AlphaFoldDB" id="A0AAV0YUF0"/>
<dbReference type="InterPro" id="IPR001005">
    <property type="entry name" value="SANT/Myb"/>
</dbReference>
<organism evidence="6 7">
    <name type="scientific">Vicia faba</name>
    <name type="common">Broad bean</name>
    <name type="synonym">Faba vulgaris</name>
    <dbReference type="NCBI Taxonomy" id="3906"/>
    <lineage>
        <taxon>Eukaryota</taxon>
        <taxon>Viridiplantae</taxon>
        <taxon>Streptophyta</taxon>
        <taxon>Embryophyta</taxon>
        <taxon>Tracheophyta</taxon>
        <taxon>Spermatophyta</taxon>
        <taxon>Magnoliopsida</taxon>
        <taxon>eudicotyledons</taxon>
        <taxon>Gunneridae</taxon>
        <taxon>Pentapetalae</taxon>
        <taxon>rosids</taxon>
        <taxon>fabids</taxon>
        <taxon>Fabales</taxon>
        <taxon>Fabaceae</taxon>
        <taxon>Papilionoideae</taxon>
        <taxon>50 kb inversion clade</taxon>
        <taxon>NPAAA clade</taxon>
        <taxon>Hologalegina</taxon>
        <taxon>IRL clade</taxon>
        <taxon>Fabeae</taxon>
        <taxon>Vicia</taxon>
    </lineage>
</organism>
<dbReference type="GO" id="GO:0003700">
    <property type="term" value="F:DNA-binding transcription factor activity"/>
    <property type="evidence" value="ECO:0007669"/>
    <property type="project" value="InterPro"/>
</dbReference>
<dbReference type="InterPro" id="IPR017930">
    <property type="entry name" value="Myb_dom"/>
</dbReference>
<dbReference type="InterPro" id="IPR009057">
    <property type="entry name" value="Homeodomain-like_sf"/>
</dbReference>
<keyword evidence="3" id="KW-0804">Transcription</keyword>
<gene>
    <name evidence="6" type="ORF">VFH_I347320</name>
</gene>
<dbReference type="InterPro" id="IPR006447">
    <property type="entry name" value="Myb_dom_plants"/>
</dbReference>
<dbReference type="PANTHER" id="PTHR31442:SF29">
    <property type="entry name" value="HOMEODOMAIN-LIKE SUPERFAMILY PROTEIN"/>
    <property type="match status" value="1"/>
</dbReference>
<accession>A0AAV0YUF0</accession>
<dbReference type="Proteomes" id="UP001157006">
    <property type="component" value="Chromosome 1L"/>
</dbReference>
<protein>
    <recommendedName>
        <fullName evidence="5">HTH myb-type domain-containing protein</fullName>
    </recommendedName>
</protein>
<evidence type="ECO:0000259" key="5">
    <source>
        <dbReference type="PROSITE" id="PS51294"/>
    </source>
</evidence>
<feature type="domain" description="HTH myb-type" evidence="5">
    <location>
        <begin position="28"/>
        <end position="87"/>
    </location>
</feature>
<keyword evidence="4" id="KW-0539">Nucleus</keyword>
<evidence type="ECO:0000256" key="1">
    <source>
        <dbReference type="ARBA" id="ARBA00004123"/>
    </source>
</evidence>
<dbReference type="Pfam" id="PF00249">
    <property type="entry name" value="Myb_DNA-binding"/>
    <property type="match status" value="1"/>
</dbReference>
<evidence type="ECO:0000256" key="2">
    <source>
        <dbReference type="ARBA" id="ARBA00023015"/>
    </source>
</evidence>
<dbReference type="SUPFAM" id="SSF46689">
    <property type="entry name" value="Homeodomain-like"/>
    <property type="match status" value="1"/>
</dbReference>
<dbReference type="PROSITE" id="PS51294">
    <property type="entry name" value="HTH_MYB"/>
    <property type="match status" value="1"/>
</dbReference>
<proteinExistence type="predicted"/>
<dbReference type="GO" id="GO:0005634">
    <property type="term" value="C:nucleus"/>
    <property type="evidence" value="ECO:0007669"/>
    <property type="project" value="UniProtKB-SubCell"/>
</dbReference>
<dbReference type="FunFam" id="1.10.10.60:FF:000007">
    <property type="entry name" value="Two-component response regulator"/>
    <property type="match status" value="1"/>
</dbReference>
<dbReference type="EMBL" id="OX451736">
    <property type="protein sequence ID" value="CAI8588433.1"/>
    <property type="molecule type" value="Genomic_DNA"/>
</dbReference>
<reference evidence="6 7" key="1">
    <citation type="submission" date="2023-01" db="EMBL/GenBank/DDBJ databases">
        <authorList>
            <person name="Kreplak J."/>
        </authorList>
    </citation>
    <scope>NUCLEOTIDE SEQUENCE [LARGE SCALE GENOMIC DNA]</scope>
</reference>
<keyword evidence="7" id="KW-1185">Reference proteome</keyword>
<evidence type="ECO:0000313" key="6">
    <source>
        <dbReference type="EMBL" id="CAI8588433.1"/>
    </source>
</evidence>
<dbReference type="NCBIfam" id="TIGR01557">
    <property type="entry name" value="myb_SHAQKYF"/>
    <property type="match status" value="1"/>
</dbReference>
<sequence>MAAVVIDGMAKRKKYEDNDNDSLSSYNNTKKRRVVWSDDLHAKFVEAVNLLGLHDVVPKKIVGLMNVDGITSKHVASHLQKYRLGKKKAAQKVPSTLTQQPTQSQYMNIHPSSLLLHNKKSVDKVPSTLIQPTQSQNIHPSYKFPVNETSTLLLPNKMPLHQFPTEIYSPAALNMSGVAPSPPSSTFPIYHQTSTFPTNNSFNIHPSYNFPVNQTSTLLLPNKMPLHQSHPQVYSPSGLNMSGRSPTQFHNIIHPPPSTFPIYHQTSTLFQPLLNQSTSPPALATTFDFHDIRATNFPFVGSASSKSTSISDYDWYTIYMKTEPQFHPLPNNSLPVSDSNKTSQMSSLQTEPFIDVSDYNLEDDTNIDISDYNLCSENSPIDFSVEKTNCNSLEWECLEEDLINVMKLPSLC</sequence>
<dbReference type="InterPro" id="IPR044841">
    <property type="entry name" value="LUX/BOA-like"/>
</dbReference>